<feature type="domain" description="J" evidence="3">
    <location>
        <begin position="20"/>
        <end position="86"/>
    </location>
</feature>
<dbReference type="Gene3D" id="1.10.287.110">
    <property type="entry name" value="DnaJ domain"/>
    <property type="match status" value="1"/>
</dbReference>
<dbReference type="InterPro" id="IPR001623">
    <property type="entry name" value="DnaJ_domain"/>
</dbReference>
<dbReference type="PANTHER" id="PTHR44145:SF3">
    <property type="entry name" value="DNAJ HOMOLOG SUBFAMILY A MEMBER 3, MITOCHONDRIAL"/>
    <property type="match status" value="1"/>
</dbReference>
<evidence type="ECO:0000256" key="1">
    <source>
        <dbReference type="ARBA" id="ARBA00023186"/>
    </source>
</evidence>
<dbReference type="AlphaFoldDB" id="A0AAU8J970"/>
<feature type="transmembrane region" description="Helical" evidence="2">
    <location>
        <begin position="132"/>
        <end position="153"/>
    </location>
</feature>
<dbReference type="InterPro" id="IPR036869">
    <property type="entry name" value="J_dom_sf"/>
</dbReference>
<evidence type="ECO:0000313" key="4">
    <source>
        <dbReference type="EMBL" id="XCM35333.1"/>
    </source>
</evidence>
<keyword evidence="2" id="KW-0472">Membrane</keyword>
<name>A0AAU8J970_9CYAN</name>
<dbReference type="PRINTS" id="PR00625">
    <property type="entry name" value="JDOMAIN"/>
</dbReference>
<proteinExistence type="predicted"/>
<keyword evidence="2" id="KW-0812">Transmembrane</keyword>
<reference evidence="4" key="1">
    <citation type="submission" date="2024-07" db="EMBL/GenBank/DDBJ databases">
        <authorList>
            <person name="Kim Y.J."/>
            <person name="Jeong J.Y."/>
        </authorList>
    </citation>
    <scope>NUCLEOTIDE SEQUENCE</scope>
    <source>
        <strain evidence="4">GIHE-MW2</strain>
    </source>
</reference>
<dbReference type="CDD" id="cd06257">
    <property type="entry name" value="DnaJ"/>
    <property type="match status" value="1"/>
</dbReference>
<dbReference type="RefSeq" id="WP_190877295.1">
    <property type="nucleotide sequence ID" value="NZ_CP159837.1"/>
</dbReference>
<keyword evidence="2" id="KW-1133">Transmembrane helix</keyword>
<dbReference type="SUPFAM" id="SSF46565">
    <property type="entry name" value="Chaperone J-domain"/>
    <property type="match status" value="1"/>
</dbReference>
<dbReference type="PANTHER" id="PTHR44145">
    <property type="entry name" value="DNAJ HOMOLOG SUBFAMILY A MEMBER 3, MITOCHONDRIAL"/>
    <property type="match status" value="1"/>
</dbReference>
<organism evidence="4">
    <name type="scientific">Planktothricoides raciborskii GIHE-MW2</name>
    <dbReference type="NCBI Taxonomy" id="2792601"/>
    <lineage>
        <taxon>Bacteria</taxon>
        <taxon>Bacillati</taxon>
        <taxon>Cyanobacteriota</taxon>
        <taxon>Cyanophyceae</taxon>
        <taxon>Oscillatoriophycideae</taxon>
        <taxon>Oscillatoriales</taxon>
        <taxon>Oscillatoriaceae</taxon>
        <taxon>Planktothricoides</taxon>
    </lineage>
</organism>
<dbReference type="Pfam" id="PF00226">
    <property type="entry name" value="DnaJ"/>
    <property type="match status" value="1"/>
</dbReference>
<evidence type="ECO:0000256" key="2">
    <source>
        <dbReference type="SAM" id="Phobius"/>
    </source>
</evidence>
<evidence type="ECO:0000259" key="3">
    <source>
        <dbReference type="PROSITE" id="PS50076"/>
    </source>
</evidence>
<keyword evidence="1" id="KW-0143">Chaperone</keyword>
<protein>
    <submittedName>
        <fullName evidence="4">J domain-containing protein</fullName>
    </submittedName>
</protein>
<dbReference type="InterPro" id="IPR051938">
    <property type="entry name" value="Apopto_cytoskel_mod"/>
</dbReference>
<dbReference type="PROSITE" id="PS50076">
    <property type="entry name" value="DNAJ_2"/>
    <property type="match status" value="1"/>
</dbReference>
<dbReference type="EMBL" id="CP159837">
    <property type="protein sequence ID" value="XCM35333.1"/>
    <property type="molecule type" value="Genomic_DNA"/>
</dbReference>
<sequence length="170" mass="18997">MSAQTDGGWAMPAASEELQNYYTVLGLSYSASIVEIRKAYWEFSKRYHPDTTNLPSDLAKEKFQEVKEAYGILSDPRQRAIYDQQLRFYQQKIYEHQLRQGLASNRAYARPSSQSSSLEPVDRPLSAGEISALFFMAITVLGCIMLAIAIAVIRGDTAFQTVSCLCLPPG</sequence>
<gene>
    <name evidence="4" type="ORF">ABWT76_004006</name>
</gene>
<dbReference type="SMART" id="SM00271">
    <property type="entry name" value="DnaJ"/>
    <property type="match status" value="1"/>
</dbReference>
<accession>A0AAU8J970</accession>